<dbReference type="SUPFAM" id="SSF143503">
    <property type="entry name" value="PUG domain-like"/>
    <property type="match status" value="1"/>
</dbReference>
<evidence type="ECO:0000313" key="3">
    <source>
        <dbReference type="EMBL" id="TDH70404.1"/>
    </source>
</evidence>
<keyword evidence="4" id="KW-1185">Reference proteome</keyword>
<dbReference type="InterPro" id="IPR036339">
    <property type="entry name" value="PUB-like_dom_sf"/>
</dbReference>
<feature type="region of interest" description="Disordered" evidence="1">
    <location>
        <begin position="14"/>
        <end position="128"/>
    </location>
</feature>
<evidence type="ECO:0000259" key="2">
    <source>
        <dbReference type="Pfam" id="PF09409"/>
    </source>
</evidence>
<dbReference type="Gene3D" id="1.20.58.2190">
    <property type="match status" value="1"/>
</dbReference>
<accession>A0A976FPX8</accession>
<dbReference type="PANTHER" id="PTHR47694">
    <property type="entry name" value="PLANT UBX DOMAIN-CONTAINING PROTEIN 2"/>
    <property type="match status" value="1"/>
</dbReference>
<evidence type="ECO:0000313" key="4">
    <source>
        <dbReference type="Proteomes" id="UP000294530"/>
    </source>
</evidence>
<dbReference type="InterPro" id="IPR018997">
    <property type="entry name" value="PUB_domain"/>
</dbReference>
<feature type="domain" description="PUB" evidence="2">
    <location>
        <begin position="217"/>
        <end position="284"/>
    </location>
</feature>
<dbReference type="RefSeq" id="XP_067819903.1">
    <property type="nucleotide sequence ID" value="XM_067958482.1"/>
</dbReference>
<gene>
    <name evidence="3" type="ORF">CCR75_000374</name>
</gene>
<sequence>MDWLMKKKKVAAAKISKKRTAFSGDGNVLGGGEASTTASSETAVPQRPSMINSVKSSFHKKPPALTAEDQQKRREQQAKALEQRTGAWDKRVATARKARLQQDEEKDSKFQYEEPPVAPTSGPPPTVLSNEQVKARELQSVQQQMGFNPYAATFSSSTQAASVMNGIGGGSAAPLNAVSSFPASMQALGSNFSSLDGDENGAVYVLLRQEAPIAIPAAEALIKILANVVKNPEEDKFRKIRLSNAIIQSKIVSVSGAVDLLIEAGFSMVEQDGDHYLILPTDTLRLERVQSAIDRIEVALIQLQHDSA</sequence>
<dbReference type="SMART" id="SM00580">
    <property type="entry name" value="PUG"/>
    <property type="match status" value="1"/>
</dbReference>
<organism evidence="3 4">
    <name type="scientific">Bremia lactucae</name>
    <name type="common">Lettuce downy mildew</name>
    <dbReference type="NCBI Taxonomy" id="4779"/>
    <lineage>
        <taxon>Eukaryota</taxon>
        <taxon>Sar</taxon>
        <taxon>Stramenopiles</taxon>
        <taxon>Oomycota</taxon>
        <taxon>Peronosporomycetes</taxon>
        <taxon>Peronosporales</taxon>
        <taxon>Peronosporaceae</taxon>
        <taxon>Bremia</taxon>
    </lineage>
</organism>
<name>A0A976FPX8_BRELC</name>
<reference evidence="3 4" key="1">
    <citation type="journal article" date="2021" name="Genome Biol.">
        <title>AFLAP: assembly-free linkage analysis pipeline using k-mers from genome sequencing data.</title>
        <authorList>
            <person name="Fletcher K."/>
            <person name="Zhang L."/>
            <person name="Gil J."/>
            <person name="Han R."/>
            <person name="Cavanaugh K."/>
            <person name="Michelmore R."/>
        </authorList>
    </citation>
    <scope>NUCLEOTIDE SEQUENCE [LARGE SCALE GENOMIC DNA]</scope>
    <source>
        <strain evidence="3 4">SF5</strain>
    </source>
</reference>
<comment type="caution">
    <text evidence="3">The sequence shown here is derived from an EMBL/GenBank/DDBJ whole genome shotgun (WGS) entry which is preliminary data.</text>
</comment>
<dbReference type="KEGG" id="blac:94344153"/>
<protein>
    <recommendedName>
        <fullName evidence="2">PUB domain-containing protein</fullName>
    </recommendedName>
</protein>
<feature type="compositionally biased region" description="Basic and acidic residues" evidence="1">
    <location>
        <begin position="100"/>
        <end position="112"/>
    </location>
</feature>
<dbReference type="PANTHER" id="PTHR47694:SF1">
    <property type="entry name" value="PLANT UBX DOMAIN-CONTAINING PROTEIN 2"/>
    <property type="match status" value="1"/>
</dbReference>
<dbReference type="CDD" id="cd09212">
    <property type="entry name" value="PUB"/>
    <property type="match status" value="1"/>
</dbReference>
<dbReference type="GeneID" id="94344153"/>
<dbReference type="Pfam" id="PF09409">
    <property type="entry name" value="PUB"/>
    <property type="match status" value="1"/>
</dbReference>
<evidence type="ECO:0000256" key="1">
    <source>
        <dbReference type="SAM" id="MobiDB-lite"/>
    </source>
</evidence>
<dbReference type="EMBL" id="SHOA02000014">
    <property type="protein sequence ID" value="TDH70404.1"/>
    <property type="molecule type" value="Genomic_DNA"/>
</dbReference>
<dbReference type="AlphaFoldDB" id="A0A976FPX8"/>
<dbReference type="Proteomes" id="UP000294530">
    <property type="component" value="Unassembled WGS sequence"/>
</dbReference>
<feature type="compositionally biased region" description="Polar residues" evidence="1">
    <location>
        <begin position="34"/>
        <end position="56"/>
    </location>
</feature>
<proteinExistence type="predicted"/>
<dbReference type="OrthoDB" id="336240at2759"/>
<feature type="compositionally biased region" description="Pro residues" evidence="1">
    <location>
        <begin position="116"/>
        <end position="126"/>
    </location>
</feature>